<name>A0A7J9G478_9ROSI</name>
<sequence>MEFNGWVWQIPWKFQGPQRVGFFIWMTLKDRLLTNVERMKRGLGDNSACGICGHNIEDALHVIGDCYTAKIIWTQVVPVKTILFRRLEGVVRNWIQMYMDGAIKADSGFTYAGGVMRDRNGKQTLGFNWYPGTCLVLEAKL</sequence>
<evidence type="ECO:0000259" key="1">
    <source>
        <dbReference type="Pfam" id="PF13966"/>
    </source>
</evidence>
<dbReference type="Pfam" id="PF13966">
    <property type="entry name" value="zf-RVT"/>
    <property type="match status" value="1"/>
</dbReference>
<organism evidence="2 3">
    <name type="scientific">Gossypium harknessii</name>
    <dbReference type="NCBI Taxonomy" id="34285"/>
    <lineage>
        <taxon>Eukaryota</taxon>
        <taxon>Viridiplantae</taxon>
        <taxon>Streptophyta</taxon>
        <taxon>Embryophyta</taxon>
        <taxon>Tracheophyta</taxon>
        <taxon>Spermatophyta</taxon>
        <taxon>Magnoliopsida</taxon>
        <taxon>eudicotyledons</taxon>
        <taxon>Gunneridae</taxon>
        <taxon>Pentapetalae</taxon>
        <taxon>rosids</taxon>
        <taxon>malvids</taxon>
        <taxon>Malvales</taxon>
        <taxon>Malvaceae</taxon>
        <taxon>Malvoideae</taxon>
        <taxon>Gossypium</taxon>
    </lineage>
</organism>
<proteinExistence type="predicted"/>
<gene>
    <name evidence="2" type="ORF">Gohar_016475</name>
</gene>
<dbReference type="AlphaFoldDB" id="A0A7J9G478"/>
<protein>
    <recommendedName>
        <fullName evidence="1">Reverse transcriptase zinc-binding domain-containing protein</fullName>
    </recommendedName>
</protein>
<dbReference type="InterPro" id="IPR026960">
    <property type="entry name" value="RVT-Znf"/>
</dbReference>
<reference evidence="2 3" key="1">
    <citation type="journal article" date="2019" name="Genome Biol. Evol.">
        <title>Insights into the evolution of the New World diploid cottons (Gossypium, subgenus Houzingenia) based on genome sequencing.</title>
        <authorList>
            <person name="Grover C.E."/>
            <person name="Arick M.A. 2nd"/>
            <person name="Thrash A."/>
            <person name="Conover J.L."/>
            <person name="Sanders W.S."/>
            <person name="Peterson D.G."/>
            <person name="Frelichowski J.E."/>
            <person name="Scheffler J.A."/>
            <person name="Scheffler B.E."/>
            <person name="Wendel J.F."/>
        </authorList>
    </citation>
    <scope>NUCLEOTIDE SEQUENCE [LARGE SCALE GENOMIC DNA]</scope>
    <source>
        <strain evidence="2">0</strain>
        <tissue evidence="2">Leaf</tissue>
    </source>
</reference>
<dbReference type="EMBL" id="JABFAD010000002">
    <property type="protein sequence ID" value="MBA0791934.1"/>
    <property type="molecule type" value="Genomic_DNA"/>
</dbReference>
<keyword evidence="3" id="KW-1185">Reference proteome</keyword>
<comment type="caution">
    <text evidence="2">The sequence shown here is derived from an EMBL/GenBank/DDBJ whole genome shotgun (WGS) entry which is preliminary data.</text>
</comment>
<dbReference type="Proteomes" id="UP000593560">
    <property type="component" value="Unassembled WGS sequence"/>
</dbReference>
<accession>A0A7J9G478</accession>
<dbReference type="OrthoDB" id="1752219at2759"/>
<evidence type="ECO:0000313" key="3">
    <source>
        <dbReference type="Proteomes" id="UP000593560"/>
    </source>
</evidence>
<feature type="domain" description="Reverse transcriptase zinc-binding" evidence="1">
    <location>
        <begin position="7"/>
        <end position="73"/>
    </location>
</feature>
<evidence type="ECO:0000313" key="2">
    <source>
        <dbReference type="EMBL" id="MBA0791934.1"/>
    </source>
</evidence>